<dbReference type="GO" id="GO:0003746">
    <property type="term" value="F:translation elongation factor activity"/>
    <property type="evidence" value="ECO:0007669"/>
    <property type="project" value="UniProtKB-KW"/>
</dbReference>
<dbReference type="SUPFAM" id="SSF46785">
    <property type="entry name" value="Winged helix' DNA-binding domain"/>
    <property type="match status" value="2"/>
</dbReference>
<organism evidence="4 5">
    <name type="scientific">Plesiocystis pacifica SIR-1</name>
    <dbReference type="NCBI Taxonomy" id="391625"/>
    <lineage>
        <taxon>Bacteria</taxon>
        <taxon>Pseudomonadati</taxon>
        <taxon>Myxococcota</taxon>
        <taxon>Polyangia</taxon>
        <taxon>Nannocystales</taxon>
        <taxon>Nannocystaceae</taxon>
        <taxon>Plesiocystis</taxon>
    </lineage>
</organism>
<dbReference type="SUPFAM" id="SSF50447">
    <property type="entry name" value="Translation proteins"/>
    <property type="match status" value="1"/>
</dbReference>
<dbReference type="PROSITE" id="PS51722">
    <property type="entry name" value="G_TR_2"/>
    <property type="match status" value="1"/>
</dbReference>
<dbReference type="PANTHER" id="PTHR43721">
    <property type="entry name" value="ELONGATION FACTOR TU-RELATED"/>
    <property type="match status" value="1"/>
</dbReference>
<dbReference type="Gene3D" id="2.40.30.10">
    <property type="entry name" value="Translation factors"/>
    <property type="match status" value="1"/>
</dbReference>
<keyword evidence="2" id="KW-0342">GTP-binding</keyword>
<dbReference type="InterPro" id="IPR009001">
    <property type="entry name" value="Transl_elong_EF1A/Init_IF2_C"/>
</dbReference>
<keyword evidence="4" id="KW-0648">Protein biosynthesis</keyword>
<proteinExistence type="predicted"/>
<dbReference type="PANTHER" id="PTHR43721:SF22">
    <property type="entry name" value="ELONGATION FACTOR TU, MITOCHONDRIAL"/>
    <property type="match status" value="1"/>
</dbReference>
<dbReference type="EMBL" id="ABCS01000014">
    <property type="protein sequence ID" value="EDM80081.1"/>
    <property type="molecule type" value="Genomic_DNA"/>
</dbReference>
<dbReference type="GO" id="GO:0003723">
    <property type="term" value="F:RNA binding"/>
    <property type="evidence" value="ECO:0007669"/>
    <property type="project" value="InterPro"/>
</dbReference>
<dbReference type="STRING" id="391625.PPSIR1_20679"/>
<evidence type="ECO:0000256" key="2">
    <source>
        <dbReference type="ARBA" id="ARBA00023134"/>
    </source>
</evidence>
<dbReference type="GO" id="GO:0005737">
    <property type="term" value="C:cytoplasm"/>
    <property type="evidence" value="ECO:0007669"/>
    <property type="project" value="InterPro"/>
</dbReference>
<dbReference type="SUPFAM" id="SSF52540">
    <property type="entry name" value="P-loop containing nucleoside triphosphate hydrolases"/>
    <property type="match status" value="1"/>
</dbReference>
<dbReference type="Pfam" id="PF09107">
    <property type="entry name" value="WHD_3rd_SelB"/>
    <property type="match status" value="1"/>
</dbReference>
<dbReference type="GO" id="GO:0001514">
    <property type="term" value="P:selenocysteine incorporation"/>
    <property type="evidence" value="ECO:0007669"/>
    <property type="project" value="InterPro"/>
</dbReference>
<dbReference type="InterPro" id="IPR005225">
    <property type="entry name" value="Small_GTP-bd"/>
</dbReference>
<evidence type="ECO:0000259" key="3">
    <source>
        <dbReference type="PROSITE" id="PS51722"/>
    </source>
</evidence>
<dbReference type="AlphaFoldDB" id="A6G2B2"/>
<accession>A6G2B2</accession>
<evidence type="ECO:0000256" key="1">
    <source>
        <dbReference type="ARBA" id="ARBA00022741"/>
    </source>
</evidence>
<gene>
    <name evidence="4" type="ORF">PPSIR1_20679</name>
</gene>
<dbReference type="InterPro" id="IPR036388">
    <property type="entry name" value="WH-like_DNA-bd_sf"/>
</dbReference>
<dbReference type="InterPro" id="IPR009000">
    <property type="entry name" value="Transl_B-barrel_sf"/>
</dbReference>
<protein>
    <submittedName>
        <fullName evidence="4">Translation elongation factor, selenocysteine-specific</fullName>
    </submittedName>
</protein>
<dbReference type="Proteomes" id="UP000005801">
    <property type="component" value="Unassembled WGS sequence"/>
</dbReference>
<dbReference type="Pfam" id="PF00009">
    <property type="entry name" value="GTP_EFTU"/>
    <property type="match status" value="1"/>
</dbReference>
<dbReference type="InterPro" id="IPR036390">
    <property type="entry name" value="WH_DNA-bd_sf"/>
</dbReference>
<evidence type="ECO:0000313" key="5">
    <source>
        <dbReference type="Proteomes" id="UP000005801"/>
    </source>
</evidence>
<sequence>MSAPRELVLGTAGHIDHGKTSLVRALTGTDTDRLPEEKRRGITIELGFAQWLLDPPAGLTGKAKKRAAPLHLGIVDVPGHEALVRTMVAGAGGMDAVLLVISAEDGVMPQTREHLHVCELLGLRHAVVALTKIDRLDGESEDDKEELLELAREDIREQLAATPFAEAPIVPVSAHSGEGLEELRATVWRVLQAIEGRPRKGLPVLPVDRVFTIKGHGTVVTGTLISGALELPEGERSHDSELLHIGQDLRARAPLRLRGMQVHGGPATRSRAGMRTALNLGGVAVEALQRGDVLTRGDKVLATDRLLARVHQLGFGQRAWARDTALQLCAGTASTAAHLVPLALEDPETGLLVDPPAGATKPAIPPGGAGLVRLYLDTPLPVWAGQRLILRAFSAAHMQEEGLTVGGGVVVDPLPERRHPAKRVALARALLADDLDARLLALVDDAGDAGIGLRDLAVRSGIEAAAPRLERLAKGKAGKAGPPLLALSPAHWVLRERLEAHVRAAVGMVDAFHAKSPLLPGMTRATVEGRLPCPPPLSSAVVDAALERGMLRVADRAGSLARPGKGALDPDDLPAPLQAIVDLYRAAGTRPPTLKEVGAQLGHDSRKVLELAGLLQRNDILVRVSDDLSYDASAHAELLGQIRAHLREAGELDVQALKAMTGLSRKFAVPFMEHLDRLGVTRREGDRRVPGPAADP</sequence>
<dbReference type="eggNOG" id="COG3276">
    <property type="taxonomic scope" value="Bacteria"/>
</dbReference>
<dbReference type="InterPro" id="IPR000795">
    <property type="entry name" value="T_Tr_GTP-bd_dom"/>
</dbReference>
<dbReference type="OrthoDB" id="9803139at2"/>
<evidence type="ECO:0000313" key="4">
    <source>
        <dbReference type="EMBL" id="EDM80081.1"/>
    </source>
</evidence>
<dbReference type="NCBIfam" id="TIGR00231">
    <property type="entry name" value="small_GTP"/>
    <property type="match status" value="1"/>
</dbReference>
<reference evidence="4 5" key="1">
    <citation type="submission" date="2007-06" db="EMBL/GenBank/DDBJ databases">
        <authorList>
            <person name="Shimkets L."/>
            <person name="Ferriera S."/>
            <person name="Johnson J."/>
            <person name="Kravitz S."/>
            <person name="Beeson K."/>
            <person name="Sutton G."/>
            <person name="Rogers Y.-H."/>
            <person name="Friedman R."/>
            <person name="Frazier M."/>
            <person name="Venter J.C."/>
        </authorList>
    </citation>
    <scope>NUCLEOTIDE SEQUENCE [LARGE SCALE GENOMIC DNA]</scope>
    <source>
        <strain evidence="4 5">SIR-1</strain>
    </source>
</reference>
<keyword evidence="4" id="KW-0251">Elongation factor</keyword>
<dbReference type="Gene3D" id="1.10.10.10">
    <property type="entry name" value="Winged helix-like DNA-binding domain superfamily/Winged helix DNA-binding domain"/>
    <property type="match status" value="3"/>
</dbReference>
<dbReference type="RefSeq" id="WP_006970861.1">
    <property type="nucleotide sequence ID" value="NZ_ABCS01000014.1"/>
</dbReference>
<dbReference type="InterPro" id="IPR050055">
    <property type="entry name" value="EF-Tu_GTPase"/>
</dbReference>
<dbReference type="PRINTS" id="PR00315">
    <property type="entry name" value="ELONGATNFCT"/>
</dbReference>
<dbReference type="PROSITE" id="PS00301">
    <property type="entry name" value="G_TR_1"/>
    <property type="match status" value="1"/>
</dbReference>
<dbReference type="InterPro" id="IPR027417">
    <property type="entry name" value="P-loop_NTPase"/>
</dbReference>
<name>A6G2B2_9BACT</name>
<dbReference type="InterPro" id="IPR015191">
    <property type="entry name" value="SelB_WHD4"/>
</dbReference>
<dbReference type="GO" id="GO:0003924">
    <property type="term" value="F:GTPase activity"/>
    <property type="evidence" value="ECO:0007669"/>
    <property type="project" value="InterPro"/>
</dbReference>
<dbReference type="Gene3D" id="3.40.50.300">
    <property type="entry name" value="P-loop containing nucleotide triphosphate hydrolases"/>
    <property type="match status" value="1"/>
</dbReference>
<keyword evidence="5" id="KW-1185">Reference proteome</keyword>
<dbReference type="SUPFAM" id="SSF50465">
    <property type="entry name" value="EF-Tu/eEF-1alpha/eIF2-gamma C-terminal domain"/>
    <property type="match status" value="1"/>
</dbReference>
<comment type="caution">
    <text evidence="4">The sequence shown here is derived from an EMBL/GenBank/DDBJ whole genome shotgun (WGS) entry which is preliminary data.</text>
</comment>
<dbReference type="GO" id="GO:0005525">
    <property type="term" value="F:GTP binding"/>
    <property type="evidence" value="ECO:0007669"/>
    <property type="project" value="UniProtKB-KW"/>
</dbReference>
<feature type="domain" description="Tr-type G" evidence="3">
    <location>
        <begin position="4"/>
        <end position="199"/>
    </location>
</feature>
<dbReference type="InterPro" id="IPR031157">
    <property type="entry name" value="G_TR_CS"/>
</dbReference>
<keyword evidence="1" id="KW-0547">Nucleotide-binding</keyword>
<dbReference type="CDD" id="cd04171">
    <property type="entry name" value="SelB"/>
    <property type="match status" value="1"/>
</dbReference>